<name>A0A0R3N2W8_9BRAD</name>
<comment type="caution">
    <text evidence="2">The sequence shown here is derived from an EMBL/GenBank/DDBJ whole genome shotgun (WGS) entry which is preliminary data.</text>
</comment>
<dbReference type="Pfam" id="PF18478">
    <property type="entry name" value="PIN_10"/>
    <property type="match status" value="1"/>
</dbReference>
<dbReference type="OrthoDB" id="7572575at2"/>
<feature type="domain" description="VapC45 PIN like" evidence="1">
    <location>
        <begin position="1"/>
        <end position="82"/>
    </location>
</feature>
<reference evidence="2 3" key="1">
    <citation type="submission" date="2014-03" db="EMBL/GenBank/DDBJ databases">
        <title>Bradyrhizobium valentinum sp. nov., isolated from effective nodules of Lupinus mariae-josephae, a lupine endemic of basic-lime soils in Eastern Spain.</title>
        <authorList>
            <person name="Duran D."/>
            <person name="Rey L."/>
            <person name="Navarro A."/>
            <person name="Busquets A."/>
            <person name="Imperial J."/>
            <person name="Ruiz-Argueso T."/>
        </authorList>
    </citation>
    <scope>NUCLEOTIDE SEQUENCE [LARGE SCALE GENOMIC DNA]</scope>
    <source>
        <strain evidence="2 3">CCBAU 23086</strain>
    </source>
</reference>
<gene>
    <name evidence="2" type="ORF">CQ14_02980</name>
</gene>
<sequence length="131" mass="15057">MKLLVDHNLSPAIARALQPLYPDHTFQALKDRFPPDTSDVDWMTELDRESGWAVLTKDLRIQSRPHERLALDRSKIVFFFLEGAWRKYSVPEAAARLIRLVPLMAKTVDIADRGRFALPINAGSKLRPHRD</sequence>
<dbReference type="EMBL" id="LLYB01000046">
    <property type="protein sequence ID" value="KRR26465.1"/>
    <property type="molecule type" value="Genomic_DNA"/>
</dbReference>
<proteinExistence type="predicted"/>
<dbReference type="InterPro" id="IPR041375">
    <property type="entry name" value="VapC45_PIN-like"/>
</dbReference>
<dbReference type="RefSeq" id="WP_057857141.1">
    <property type="nucleotide sequence ID" value="NZ_LLYB01000046.1"/>
</dbReference>
<evidence type="ECO:0000313" key="2">
    <source>
        <dbReference type="EMBL" id="KRR26465.1"/>
    </source>
</evidence>
<evidence type="ECO:0000259" key="1">
    <source>
        <dbReference type="Pfam" id="PF18478"/>
    </source>
</evidence>
<dbReference type="AlphaFoldDB" id="A0A0R3N2W8"/>
<organism evidence="2 3">
    <name type="scientific">Bradyrhizobium lablabi</name>
    <dbReference type="NCBI Taxonomy" id="722472"/>
    <lineage>
        <taxon>Bacteria</taxon>
        <taxon>Pseudomonadati</taxon>
        <taxon>Pseudomonadota</taxon>
        <taxon>Alphaproteobacteria</taxon>
        <taxon>Hyphomicrobiales</taxon>
        <taxon>Nitrobacteraceae</taxon>
        <taxon>Bradyrhizobium</taxon>
    </lineage>
</organism>
<dbReference type="Proteomes" id="UP000051660">
    <property type="component" value="Unassembled WGS sequence"/>
</dbReference>
<protein>
    <recommendedName>
        <fullName evidence="1">VapC45 PIN like domain-containing protein</fullName>
    </recommendedName>
</protein>
<accession>A0A0R3N2W8</accession>
<evidence type="ECO:0000313" key="3">
    <source>
        <dbReference type="Proteomes" id="UP000051660"/>
    </source>
</evidence>